<evidence type="ECO:0000256" key="1">
    <source>
        <dbReference type="SAM" id="MobiDB-lite"/>
    </source>
</evidence>
<protein>
    <submittedName>
        <fullName evidence="2">Uncharacterized protein</fullName>
    </submittedName>
</protein>
<gene>
    <name evidence="2" type="ORF">C8F04DRAFT_1243305</name>
</gene>
<dbReference type="AlphaFoldDB" id="A0AAD6RZ87"/>
<comment type="caution">
    <text evidence="2">The sequence shown here is derived from an EMBL/GenBank/DDBJ whole genome shotgun (WGS) entry which is preliminary data.</text>
</comment>
<organism evidence="2 3">
    <name type="scientific">Mycena alexandri</name>
    <dbReference type="NCBI Taxonomy" id="1745969"/>
    <lineage>
        <taxon>Eukaryota</taxon>
        <taxon>Fungi</taxon>
        <taxon>Dikarya</taxon>
        <taxon>Basidiomycota</taxon>
        <taxon>Agaricomycotina</taxon>
        <taxon>Agaricomycetes</taxon>
        <taxon>Agaricomycetidae</taxon>
        <taxon>Agaricales</taxon>
        <taxon>Marasmiineae</taxon>
        <taxon>Mycenaceae</taxon>
        <taxon>Mycena</taxon>
    </lineage>
</organism>
<evidence type="ECO:0000313" key="3">
    <source>
        <dbReference type="Proteomes" id="UP001218188"/>
    </source>
</evidence>
<accession>A0AAD6RZ87</accession>
<dbReference type="EMBL" id="JARJCM010000345">
    <property type="protein sequence ID" value="KAJ7018301.1"/>
    <property type="molecule type" value="Genomic_DNA"/>
</dbReference>
<proteinExistence type="predicted"/>
<evidence type="ECO:0000313" key="2">
    <source>
        <dbReference type="EMBL" id="KAJ7018301.1"/>
    </source>
</evidence>
<name>A0AAD6RZ87_9AGAR</name>
<keyword evidence="3" id="KW-1185">Reference proteome</keyword>
<reference evidence="2" key="1">
    <citation type="submission" date="2023-03" db="EMBL/GenBank/DDBJ databases">
        <title>Massive genome expansion in bonnet fungi (Mycena s.s.) driven by repeated elements and novel gene families across ecological guilds.</title>
        <authorList>
            <consortium name="Lawrence Berkeley National Laboratory"/>
            <person name="Harder C.B."/>
            <person name="Miyauchi S."/>
            <person name="Viragh M."/>
            <person name="Kuo A."/>
            <person name="Thoen E."/>
            <person name="Andreopoulos B."/>
            <person name="Lu D."/>
            <person name="Skrede I."/>
            <person name="Drula E."/>
            <person name="Henrissat B."/>
            <person name="Morin E."/>
            <person name="Kohler A."/>
            <person name="Barry K."/>
            <person name="LaButti K."/>
            <person name="Morin E."/>
            <person name="Salamov A."/>
            <person name="Lipzen A."/>
            <person name="Mereny Z."/>
            <person name="Hegedus B."/>
            <person name="Baldrian P."/>
            <person name="Stursova M."/>
            <person name="Weitz H."/>
            <person name="Taylor A."/>
            <person name="Grigoriev I.V."/>
            <person name="Nagy L.G."/>
            <person name="Martin F."/>
            <person name="Kauserud H."/>
        </authorList>
    </citation>
    <scope>NUCLEOTIDE SEQUENCE</scope>
    <source>
        <strain evidence="2">CBHHK200</strain>
    </source>
</reference>
<dbReference type="Proteomes" id="UP001218188">
    <property type="component" value="Unassembled WGS sequence"/>
</dbReference>
<sequence length="511" mass="56298">MKTPERIKPTYRPALRPTLPSLSLSLSFALTCRVVVAPTLHATVPATPSFDTEGAEAALRAMAAAVGDAYPPVLALRTCGAMVVDAVILGAVAMRGKEGAGVAVVLAVLGRRLELEGDADRVWFCCGCAAGVDTVAPDMTGARGWLWGQRHLSALVLCRNGSKEYQQRGNNSTILFKEETEETHSFPGRRKERKTTETKTDHSINSAYSHRSCRTSHGVIFHSFIVLVRFILSSSFSFSFFSLQQLSAPQESGREKTPVVKQPERLFYLRGRAPHTTHPEVRTVAPSLVPTRKTWGGITYLTLKEPPFGRCFPPAQCISKDRHPTPQPGHGCQTNLILTTKFKALQADSRQVDRQLFCTPVELDSGSNPTRIPRRSKNEFINPSSACHCNPTEHTLQSFKHIKQGPGALERTCTLLLGIRQRNLTQEARSIRAWAMYKLPLGIFFAFDSDTPLSNMKTQLAKEMDSLAEPNVRNSSTKSLAYLLELQAKEGPKALTQLAKEMDSLSGLKSR</sequence>
<feature type="region of interest" description="Disordered" evidence="1">
    <location>
        <begin position="179"/>
        <end position="203"/>
    </location>
</feature>